<gene>
    <name evidence="3" type="ORF">GCM10008066_28080</name>
</gene>
<dbReference type="PANTHER" id="PTHR38593:SF1">
    <property type="entry name" value="BLR2558 PROTEIN"/>
    <property type="match status" value="1"/>
</dbReference>
<name>A0A8J3B0G8_9BURK</name>
<dbReference type="Pfam" id="PF13628">
    <property type="entry name" value="DUF4142"/>
    <property type="match status" value="1"/>
</dbReference>
<sequence>MQTIRNFRHARVLGLAAAIALGGMSTGAIADQVSAAQAGKLAAAAQGAPLNATERQMLTRAAQANMAEVAAAELAKTKSSNENVLKFAQQMIKDHSHALKEITAVAEKYDVRMPKDAGRSHANALKKMNQLSADEFDRQYLSQAGVQEHKDTKQLVENLRNSSNPELKALGEKLTPVIEAHLKMANDLS</sequence>
<evidence type="ECO:0000313" key="3">
    <source>
        <dbReference type="EMBL" id="GGI21241.1"/>
    </source>
</evidence>
<evidence type="ECO:0000256" key="1">
    <source>
        <dbReference type="SAM" id="SignalP"/>
    </source>
</evidence>
<reference evidence="4" key="1">
    <citation type="journal article" date="2019" name="Int. J. Syst. Evol. Microbiol.">
        <title>The Global Catalogue of Microorganisms (GCM) 10K type strain sequencing project: providing services to taxonomists for standard genome sequencing and annotation.</title>
        <authorList>
            <consortium name="The Broad Institute Genomics Platform"/>
            <consortium name="The Broad Institute Genome Sequencing Center for Infectious Disease"/>
            <person name="Wu L."/>
            <person name="Ma J."/>
        </authorList>
    </citation>
    <scope>NUCLEOTIDE SEQUENCE [LARGE SCALE GENOMIC DNA]</scope>
    <source>
        <strain evidence="4">CCM 2767</strain>
    </source>
</reference>
<accession>A0A8J3B0G8</accession>
<dbReference type="InterPro" id="IPR025419">
    <property type="entry name" value="DUF4142"/>
</dbReference>
<comment type="caution">
    <text evidence="3">The sequence shown here is derived from an EMBL/GenBank/DDBJ whole genome shotgun (WGS) entry which is preliminary data.</text>
</comment>
<feature type="domain" description="DUF4142" evidence="2">
    <location>
        <begin position="53"/>
        <end position="188"/>
    </location>
</feature>
<protein>
    <recommendedName>
        <fullName evidence="2">DUF4142 domain-containing protein</fullName>
    </recommendedName>
</protein>
<dbReference type="RefSeq" id="WP_188382013.1">
    <property type="nucleotide sequence ID" value="NZ_BMDI01000003.1"/>
</dbReference>
<keyword evidence="1" id="KW-0732">Signal</keyword>
<feature type="chain" id="PRO_5035284149" description="DUF4142 domain-containing protein" evidence="1">
    <location>
        <begin position="31"/>
        <end position="189"/>
    </location>
</feature>
<dbReference type="Proteomes" id="UP000642180">
    <property type="component" value="Unassembled WGS sequence"/>
</dbReference>
<dbReference type="AlphaFoldDB" id="A0A8J3B0G8"/>
<dbReference type="EMBL" id="BMDI01000003">
    <property type="protein sequence ID" value="GGI21241.1"/>
    <property type="molecule type" value="Genomic_DNA"/>
</dbReference>
<feature type="signal peptide" evidence="1">
    <location>
        <begin position="1"/>
        <end position="30"/>
    </location>
</feature>
<evidence type="ECO:0000259" key="2">
    <source>
        <dbReference type="Pfam" id="PF13628"/>
    </source>
</evidence>
<dbReference type="PANTHER" id="PTHR38593">
    <property type="entry name" value="BLR2558 PROTEIN"/>
    <property type="match status" value="1"/>
</dbReference>
<keyword evidence="4" id="KW-1185">Reference proteome</keyword>
<organism evidence="3 4">
    <name type="scientific">Oxalicibacterium faecigallinarum</name>
    <dbReference type="NCBI Taxonomy" id="573741"/>
    <lineage>
        <taxon>Bacteria</taxon>
        <taxon>Pseudomonadati</taxon>
        <taxon>Pseudomonadota</taxon>
        <taxon>Betaproteobacteria</taxon>
        <taxon>Burkholderiales</taxon>
        <taxon>Oxalobacteraceae</taxon>
        <taxon>Oxalicibacterium</taxon>
    </lineage>
</organism>
<dbReference type="InterPro" id="IPR012347">
    <property type="entry name" value="Ferritin-like"/>
</dbReference>
<evidence type="ECO:0000313" key="4">
    <source>
        <dbReference type="Proteomes" id="UP000642180"/>
    </source>
</evidence>
<dbReference type="Gene3D" id="1.20.1260.10">
    <property type="match status" value="1"/>
</dbReference>
<proteinExistence type="predicted"/>